<dbReference type="EnsemblPlants" id="Bra016418.1">
    <property type="protein sequence ID" value="Bra016418.1-P"/>
    <property type="gene ID" value="Bra016418"/>
</dbReference>
<accession>M4DIU1</accession>
<dbReference type="Gramene" id="Bra016418.1">
    <property type="protein sequence ID" value="Bra016418.1-P"/>
    <property type="gene ID" value="Bra016418"/>
</dbReference>
<dbReference type="GO" id="GO:0004523">
    <property type="term" value="F:RNA-DNA hybrid ribonuclease activity"/>
    <property type="evidence" value="ECO:0007669"/>
    <property type="project" value="InterPro"/>
</dbReference>
<dbReference type="InParanoid" id="M4DIU1"/>
<evidence type="ECO:0000259" key="1">
    <source>
        <dbReference type="Pfam" id="PF13456"/>
    </source>
</evidence>
<reference evidence="2 3" key="2">
    <citation type="journal article" date="2018" name="Hortic Res">
        <title>Improved Brassica rapa reference genome by single-molecule sequencing and chromosome conformation capture technologies.</title>
        <authorList>
            <person name="Zhang L."/>
            <person name="Cai X."/>
            <person name="Wu J."/>
            <person name="Liu M."/>
            <person name="Grob S."/>
            <person name="Cheng F."/>
            <person name="Liang J."/>
            <person name="Cai C."/>
            <person name="Liu Z."/>
            <person name="Liu B."/>
            <person name="Wang F."/>
            <person name="Li S."/>
            <person name="Liu F."/>
            <person name="Li X."/>
            <person name="Cheng L."/>
            <person name="Yang W."/>
            <person name="Li M.H."/>
            <person name="Grossniklaus U."/>
            <person name="Zheng H."/>
            <person name="Wang X."/>
        </authorList>
    </citation>
    <scope>NUCLEOTIDE SEQUENCE [LARGE SCALE GENOMIC DNA]</scope>
    <source>
        <strain evidence="2 3">cv. Chiifu-401-42</strain>
    </source>
</reference>
<dbReference type="AlphaFoldDB" id="M4DIU1"/>
<reference evidence="2" key="3">
    <citation type="submission" date="2023-03" db="UniProtKB">
        <authorList>
            <consortium name="EnsemblPlants"/>
        </authorList>
    </citation>
    <scope>IDENTIFICATION</scope>
    <source>
        <strain evidence="2">cv. Chiifu-401-42</strain>
    </source>
</reference>
<dbReference type="HOGENOM" id="CLU_1463282_0_0_1"/>
<organism evidence="2 3">
    <name type="scientific">Brassica campestris</name>
    <name type="common">Field mustard</name>
    <dbReference type="NCBI Taxonomy" id="3711"/>
    <lineage>
        <taxon>Eukaryota</taxon>
        <taxon>Viridiplantae</taxon>
        <taxon>Streptophyta</taxon>
        <taxon>Embryophyta</taxon>
        <taxon>Tracheophyta</taxon>
        <taxon>Spermatophyta</taxon>
        <taxon>Magnoliopsida</taxon>
        <taxon>eudicotyledons</taxon>
        <taxon>Gunneridae</taxon>
        <taxon>Pentapetalae</taxon>
        <taxon>rosids</taxon>
        <taxon>malvids</taxon>
        <taxon>Brassicales</taxon>
        <taxon>Brassicaceae</taxon>
        <taxon>Brassiceae</taxon>
        <taxon>Brassica</taxon>
    </lineage>
</organism>
<dbReference type="Gene3D" id="3.30.420.10">
    <property type="entry name" value="Ribonuclease H-like superfamily/Ribonuclease H"/>
    <property type="match status" value="1"/>
</dbReference>
<dbReference type="InterPro" id="IPR002156">
    <property type="entry name" value="RNaseH_domain"/>
</dbReference>
<protein>
    <recommendedName>
        <fullName evidence="1">RNase H type-1 domain-containing protein</fullName>
    </recommendedName>
</protein>
<evidence type="ECO:0000313" key="2">
    <source>
        <dbReference type="EnsemblPlants" id="Bra016418.1-P"/>
    </source>
</evidence>
<name>M4DIU1_BRACM</name>
<feature type="domain" description="RNase H type-1" evidence="1">
    <location>
        <begin position="3"/>
        <end position="65"/>
    </location>
</feature>
<dbReference type="InterPro" id="IPR036397">
    <property type="entry name" value="RNaseH_sf"/>
</dbReference>
<sequence>MELRRICCESDSSLLIKALHTNVMSMEIYGIVADINELILAFDSVSFRWISREKNMEADMLTKNCLADEQVFLTLPSTSSPATIAISLDKSEKLLVRRQRIVGSKRSMEAIVCVEDKQMSEFFFHLMRNQRLPSSKVETAPVPDESRISTTVLLGPVFLGNKGLNDVENDELPRLVYVLVRREPN</sequence>
<dbReference type="InterPro" id="IPR044730">
    <property type="entry name" value="RNase_H-like_dom_plant"/>
</dbReference>
<dbReference type="GO" id="GO:0003676">
    <property type="term" value="F:nucleic acid binding"/>
    <property type="evidence" value="ECO:0007669"/>
    <property type="project" value="InterPro"/>
</dbReference>
<keyword evidence="3" id="KW-1185">Reference proteome</keyword>
<dbReference type="CDD" id="cd06222">
    <property type="entry name" value="RNase_H_like"/>
    <property type="match status" value="1"/>
</dbReference>
<reference evidence="2 3" key="1">
    <citation type="journal article" date="2011" name="Nat. Genet.">
        <title>The genome of the mesopolyploid crop species Brassica rapa.</title>
        <authorList>
            <consortium name="Brassica rapa Genome Sequencing Project Consortium"/>
            <person name="Wang X."/>
            <person name="Wang H."/>
            <person name="Wang J."/>
            <person name="Sun R."/>
            <person name="Wu J."/>
            <person name="Liu S."/>
            <person name="Bai Y."/>
            <person name="Mun J.H."/>
            <person name="Bancroft I."/>
            <person name="Cheng F."/>
            <person name="Huang S."/>
            <person name="Li X."/>
            <person name="Hua W."/>
            <person name="Wang J."/>
            <person name="Wang X."/>
            <person name="Freeling M."/>
            <person name="Pires J.C."/>
            <person name="Paterson A.H."/>
            <person name="Chalhoub B."/>
            <person name="Wang B."/>
            <person name="Hayward A."/>
            <person name="Sharpe A.G."/>
            <person name="Park B.S."/>
            <person name="Weisshaar B."/>
            <person name="Liu B."/>
            <person name="Li B."/>
            <person name="Liu B."/>
            <person name="Tong C."/>
            <person name="Song C."/>
            <person name="Duran C."/>
            <person name="Peng C."/>
            <person name="Geng C."/>
            <person name="Koh C."/>
            <person name="Lin C."/>
            <person name="Edwards D."/>
            <person name="Mu D."/>
            <person name="Shen D."/>
            <person name="Soumpourou E."/>
            <person name="Li F."/>
            <person name="Fraser F."/>
            <person name="Conant G."/>
            <person name="Lassalle G."/>
            <person name="King G.J."/>
            <person name="Bonnema G."/>
            <person name="Tang H."/>
            <person name="Wang H."/>
            <person name="Belcram H."/>
            <person name="Zhou H."/>
            <person name="Hirakawa H."/>
            <person name="Abe H."/>
            <person name="Guo H."/>
            <person name="Wang H."/>
            <person name="Jin H."/>
            <person name="Parkin I.A."/>
            <person name="Batley J."/>
            <person name="Kim J.S."/>
            <person name="Just J."/>
            <person name="Li J."/>
            <person name="Xu J."/>
            <person name="Deng J."/>
            <person name="Kim J.A."/>
            <person name="Li J."/>
            <person name="Yu J."/>
            <person name="Meng J."/>
            <person name="Wang J."/>
            <person name="Min J."/>
            <person name="Poulain J."/>
            <person name="Wang J."/>
            <person name="Hatakeyama K."/>
            <person name="Wu K."/>
            <person name="Wang L."/>
            <person name="Fang L."/>
            <person name="Trick M."/>
            <person name="Links M.G."/>
            <person name="Zhao M."/>
            <person name="Jin M."/>
            <person name="Ramchiary N."/>
            <person name="Drou N."/>
            <person name="Berkman P.J."/>
            <person name="Cai Q."/>
            <person name="Huang Q."/>
            <person name="Li R."/>
            <person name="Tabata S."/>
            <person name="Cheng S."/>
            <person name="Zhang S."/>
            <person name="Zhang S."/>
            <person name="Huang S."/>
            <person name="Sato S."/>
            <person name="Sun S."/>
            <person name="Kwon S.J."/>
            <person name="Choi S.R."/>
            <person name="Lee T.H."/>
            <person name="Fan W."/>
            <person name="Zhao X."/>
            <person name="Tan X."/>
            <person name="Xu X."/>
            <person name="Wang Y."/>
            <person name="Qiu Y."/>
            <person name="Yin Y."/>
            <person name="Li Y."/>
            <person name="Du Y."/>
            <person name="Liao Y."/>
            <person name="Lim Y."/>
            <person name="Narusaka Y."/>
            <person name="Wang Y."/>
            <person name="Wang Z."/>
            <person name="Li Z."/>
            <person name="Wang Z."/>
            <person name="Xiong Z."/>
            <person name="Zhang Z."/>
        </authorList>
    </citation>
    <scope>NUCLEOTIDE SEQUENCE [LARGE SCALE GENOMIC DNA]</scope>
    <source>
        <strain evidence="2 3">cv. Chiifu-401-42</strain>
    </source>
</reference>
<evidence type="ECO:0000313" key="3">
    <source>
        <dbReference type="Proteomes" id="UP000011750"/>
    </source>
</evidence>
<proteinExistence type="predicted"/>
<dbReference type="Proteomes" id="UP000011750">
    <property type="component" value="Chromosome A08"/>
</dbReference>
<dbReference type="Pfam" id="PF13456">
    <property type="entry name" value="RVT_3"/>
    <property type="match status" value="1"/>
</dbReference>